<dbReference type="SFLD" id="SFLDS00001">
    <property type="entry name" value="Enolase"/>
    <property type="match status" value="1"/>
</dbReference>
<evidence type="ECO:0000313" key="6">
    <source>
        <dbReference type="Proteomes" id="UP000199064"/>
    </source>
</evidence>
<evidence type="ECO:0000259" key="4">
    <source>
        <dbReference type="SMART" id="SM00922"/>
    </source>
</evidence>
<dbReference type="InterPro" id="IPR036849">
    <property type="entry name" value="Enolase-like_C_sf"/>
</dbReference>
<dbReference type="InterPro" id="IPR018110">
    <property type="entry name" value="Mandel_Rmase/mucon_lact_enz_CS"/>
</dbReference>
<dbReference type="InterPro" id="IPR013341">
    <property type="entry name" value="Mandelate_racemase_N_dom"/>
</dbReference>
<evidence type="ECO:0000256" key="3">
    <source>
        <dbReference type="ARBA" id="ARBA00023239"/>
    </source>
</evidence>
<dbReference type="SUPFAM" id="SSF51604">
    <property type="entry name" value="Enolase C-terminal domain-like"/>
    <property type="match status" value="1"/>
</dbReference>
<keyword evidence="6" id="KW-1185">Reference proteome</keyword>
<dbReference type="SMART" id="SM00922">
    <property type="entry name" value="MR_MLE"/>
    <property type="match status" value="1"/>
</dbReference>
<sequence length="382" mass="42643">MKITKLTTFLVPPRWLFLKIETDEGISGWGEPVLEGHAATLAAKIEEFSDFLIGADPMRIEDIWHMLYRNGCYRGGPVLMSALSGIDMALWDIKGQYYNAPVHDLLGGAVRDRIRSYCWIGGDRPSDLVAGAKDLMDRGFTACKFNACAEMQIIDSYKKLDGVVRQLSDLRSAVGTEMDLAFDFHGRVHAPMSKQLLKEIEHLRPIFIEDAVDSAHIGTLADLSRQTSIPLCIGERLHSRFDFKPVFEQRAASVINPDTAHVGGISEMLRIAHWAEAYDVALAPHCPLGPIALAACLQVDAVCHNAFIQEQSLGIHYNATQDMADYLEPGHGFELKDGFLKIPRGPGLGIRVNEDFVRKQTEIGHRWRAPVWRHEDGSIAEW</sequence>
<dbReference type="SFLD" id="SFLDG00179">
    <property type="entry name" value="mandelate_racemase"/>
    <property type="match status" value="1"/>
</dbReference>
<dbReference type="Pfam" id="PF13378">
    <property type="entry name" value="MR_MLE_C"/>
    <property type="match status" value="1"/>
</dbReference>
<dbReference type="SFLD" id="SFLDF00003">
    <property type="entry name" value="D-galactonate_dehydratase"/>
    <property type="match status" value="1"/>
</dbReference>
<evidence type="ECO:0000313" key="5">
    <source>
        <dbReference type="EMBL" id="SEB44837.1"/>
    </source>
</evidence>
<dbReference type="InterPro" id="IPR029017">
    <property type="entry name" value="Enolase-like_N"/>
</dbReference>
<reference evidence="6" key="1">
    <citation type="submission" date="2016-10" db="EMBL/GenBank/DDBJ databases">
        <authorList>
            <person name="Varghese N."/>
            <person name="Submissions S."/>
        </authorList>
    </citation>
    <scope>NUCLEOTIDE SEQUENCE [LARGE SCALE GENOMIC DNA]</scope>
    <source>
        <strain evidence="6">ES.061</strain>
    </source>
</reference>
<keyword evidence="2" id="KW-0460">Magnesium</keyword>
<dbReference type="Gene3D" id="3.20.20.120">
    <property type="entry name" value="Enolase-like C-terminal domain"/>
    <property type="match status" value="1"/>
</dbReference>
<dbReference type="Gene3D" id="3.30.390.10">
    <property type="entry name" value="Enolase-like, N-terminal domain"/>
    <property type="match status" value="1"/>
</dbReference>
<dbReference type="InterPro" id="IPR013342">
    <property type="entry name" value="Mandelate_racemase_C"/>
</dbReference>
<protein>
    <submittedName>
        <fullName evidence="5">Galactonate dehydratase</fullName>
    </submittedName>
</protein>
<dbReference type="RefSeq" id="WP_025029116.1">
    <property type="nucleotide sequence ID" value="NZ_FNSL01000001.1"/>
</dbReference>
<dbReference type="GO" id="GO:0009063">
    <property type="term" value="P:amino acid catabolic process"/>
    <property type="evidence" value="ECO:0007669"/>
    <property type="project" value="InterPro"/>
</dbReference>
<gene>
    <name evidence="5" type="ORF">SAMN05216452_1319</name>
</gene>
<dbReference type="GO" id="GO:0034194">
    <property type="term" value="P:D-galactonate catabolic process"/>
    <property type="evidence" value="ECO:0007669"/>
    <property type="project" value="InterPro"/>
</dbReference>
<dbReference type="FunFam" id="3.30.390.10:FF:000003">
    <property type="entry name" value="D-galactonate dehydratase"/>
    <property type="match status" value="1"/>
</dbReference>
<dbReference type="InterPro" id="IPR023592">
    <property type="entry name" value="Galactonate_deHydtase"/>
</dbReference>
<dbReference type="PROSITE" id="PS00908">
    <property type="entry name" value="MR_MLE_1"/>
    <property type="match status" value="1"/>
</dbReference>
<dbReference type="CDD" id="cd03325">
    <property type="entry name" value="D-galactonate_dehydratase"/>
    <property type="match status" value="1"/>
</dbReference>
<dbReference type="GO" id="GO:0000287">
    <property type="term" value="F:magnesium ion binding"/>
    <property type="evidence" value="ECO:0007669"/>
    <property type="project" value="UniProtKB-ARBA"/>
</dbReference>
<keyword evidence="3" id="KW-0456">Lyase</keyword>
<dbReference type="GO" id="GO:0008869">
    <property type="term" value="F:galactonate dehydratase activity"/>
    <property type="evidence" value="ECO:0007669"/>
    <property type="project" value="InterPro"/>
</dbReference>
<proteinExistence type="predicted"/>
<name>A0A1H4JFC4_9HYPH</name>
<feature type="domain" description="Mandelate racemase/muconate lactonizing enzyme C-terminal" evidence="4">
    <location>
        <begin position="125"/>
        <end position="230"/>
    </location>
</feature>
<dbReference type="SUPFAM" id="SSF54826">
    <property type="entry name" value="Enolase N-terminal domain-like"/>
    <property type="match status" value="1"/>
</dbReference>
<dbReference type="InterPro" id="IPR029065">
    <property type="entry name" value="Enolase_C-like"/>
</dbReference>
<dbReference type="NCBIfam" id="NF010624">
    <property type="entry name" value="PRK14017.1"/>
    <property type="match status" value="1"/>
</dbReference>
<evidence type="ECO:0000256" key="2">
    <source>
        <dbReference type="ARBA" id="ARBA00022842"/>
    </source>
</evidence>
<dbReference type="EMBL" id="FNSL01000001">
    <property type="protein sequence ID" value="SEB44837.1"/>
    <property type="molecule type" value="Genomic_DNA"/>
</dbReference>
<dbReference type="AlphaFoldDB" id="A0A1H4JFC4"/>
<dbReference type="PANTHER" id="PTHR48080">
    <property type="entry name" value="D-GALACTONATE DEHYDRATASE-RELATED"/>
    <property type="match status" value="1"/>
</dbReference>
<evidence type="ECO:0000256" key="1">
    <source>
        <dbReference type="ARBA" id="ARBA00022723"/>
    </source>
</evidence>
<keyword evidence="1" id="KW-0479">Metal-binding</keyword>
<accession>A0A1H4JFC4</accession>
<organism evidence="5 6">
    <name type="scientific">Nitratireductor aquibiodomus</name>
    <dbReference type="NCBI Taxonomy" id="204799"/>
    <lineage>
        <taxon>Bacteria</taxon>
        <taxon>Pseudomonadati</taxon>
        <taxon>Pseudomonadota</taxon>
        <taxon>Alphaproteobacteria</taxon>
        <taxon>Hyphomicrobiales</taxon>
        <taxon>Phyllobacteriaceae</taxon>
        <taxon>Nitratireductor</taxon>
    </lineage>
</organism>
<dbReference type="PANTHER" id="PTHR48080:SF2">
    <property type="entry name" value="D-GALACTONATE DEHYDRATASE"/>
    <property type="match status" value="1"/>
</dbReference>
<dbReference type="InterPro" id="IPR034593">
    <property type="entry name" value="DgoD-like"/>
</dbReference>
<dbReference type="Proteomes" id="UP000199064">
    <property type="component" value="Unassembled WGS sequence"/>
</dbReference>
<dbReference type="Pfam" id="PF02746">
    <property type="entry name" value="MR_MLE_N"/>
    <property type="match status" value="1"/>
</dbReference>